<dbReference type="Proteomes" id="UP000787635">
    <property type="component" value="Unassembled WGS sequence"/>
</dbReference>
<reference evidence="1 2" key="1">
    <citation type="submission" date="2020-03" db="EMBL/GenBank/DDBJ databases">
        <title>Roseomonas selenitidurans sp. nov. isolated from urban soil.</title>
        <authorList>
            <person name="Liu H."/>
        </authorList>
    </citation>
    <scope>NUCLEOTIDE SEQUENCE [LARGE SCALE GENOMIC DNA]</scope>
    <source>
        <strain evidence="1 2">BU-1</strain>
    </source>
</reference>
<dbReference type="PROSITE" id="PS51257">
    <property type="entry name" value="PROKAR_LIPOPROTEIN"/>
    <property type="match status" value="1"/>
</dbReference>
<evidence type="ECO:0000313" key="1">
    <source>
        <dbReference type="EMBL" id="NKC30369.1"/>
    </source>
</evidence>
<proteinExistence type="predicted"/>
<name>A0ABX1DZQ5_9PROT</name>
<evidence type="ECO:0008006" key="3">
    <source>
        <dbReference type="Google" id="ProtNLM"/>
    </source>
</evidence>
<dbReference type="EMBL" id="JAAVNE010000006">
    <property type="protein sequence ID" value="NKC30369.1"/>
    <property type="molecule type" value="Genomic_DNA"/>
</dbReference>
<gene>
    <name evidence="1" type="ORF">HEQ75_05810</name>
</gene>
<protein>
    <recommendedName>
        <fullName evidence="3">Surface antigen domain-containing protein</fullName>
    </recommendedName>
</protein>
<comment type="caution">
    <text evidence="1">The sequence shown here is derived from an EMBL/GenBank/DDBJ whole genome shotgun (WGS) entry which is preliminary data.</text>
</comment>
<sequence>MRRLGLLGLAALGGCAQLPDVTGAVAGGGAALASSNPALGFAIGISVRAGVSAGLQVVMRRRQQAEQDAIAAAIGAPVPAAEGLPGAWAVRHGIPLGNREGEVRLVRVIDSALAECREALFRVQGEGQWFLTTACRQGEGWKWAAAEPATTRWGSLQ</sequence>
<dbReference type="RefSeq" id="WP_168028083.1">
    <property type="nucleotide sequence ID" value="NZ_JAAVNE010000006.1"/>
</dbReference>
<keyword evidence="2" id="KW-1185">Reference proteome</keyword>
<organism evidence="1 2">
    <name type="scientific">Falsiroseomonas selenitidurans</name>
    <dbReference type="NCBI Taxonomy" id="2716335"/>
    <lineage>
        <taxon>Bacteria</taxon>
        <taxon>Pseudomonadati</taxon>
        <taxon>Pseudomonadota</taxon>
        <taxon>Alphaproteobacteria</taxon>
        <taxon>Acetobacterales</taxon>
        <taxon>Roseomonadaceae</taxon>
        <taxon>Falsiroseomonas</taxon>
    </lineage>
</organism>
<evidence type="ECO:0000313" key="2">
    <source>
        <dbReference type="Proteomes" id="UP000787635"/>
    </source>
</evidence>
<accession>A0ABX1DZQ5</accession>